<organism evidence="4 5">
    <name type="scientific">Streptomyces prunicolor</name>
    <dbReference type="NCBI Taxonomy" id="67348"/>
    <lineage>
        <taxon>Bacteria</taxon>
        <taxon>Bacillati</taxon>
        <taxon>Actinomycetota</taxon>
        <taxon>Actinomycetes</taxon>
        <taxon>Kitasatosporales</taxon>
        <taxon>Streptomycetaceae</taxon>
        <taxon>Streptomyces</taxon>
    </lineage>
</organism>
<dbReference type="InterPro" id="IPR000182">
    <property type="entry name" value="GNAT_dom"/>
</dbReference>
<evidence type="ECO:0000313" key="5">
    <source>
        <dbReference type="Proteomes" id="UP001187346"/>
    </source>
</evidence>
<keyword evidence="2 4" id="KW-0012">Acyltransferase</keyword>
<dbReference type="EMBL" id="JAWMAJ010000041">
    <property type="protein sequence ID" value="MDV7217229.1"/>
    <property type="molecule type" value="Genomic_DNA"/>
</dbReference>
<keyword evidence="1 4" id="KW-0808">Transferase</keyword>
<dbReference type="PROSITE" id="PS51186">
    <property type="entry name" value="GNAT"/>
    <property type="match status" value="1"/>
</dbReference>
<dbReference type="InterPro" id="IPR013653">
    <property type="entry name" value="GCN5-like_dom"/>
</dbReference>
<dbReference type="Proteomes" id="UP001187346">
    <property type="component" value="Unassembled WGS sequence"/>
</dbReference>
<accession>A0ABU4F9F4</accession>
<evidence type="ECO:0000256" key="2">
    <source>
        <dbReference type="ARBA" id="ARBA00023315"/>
    </source>
</evidence>
<dbReference type="GO" id="GO:0016746">
    <property type="term" value="F:acyltransferase activity"/>
    <property type="evidence" value="ECO:0007669"/>
    <property type="project" value="UniProtKB-KW"/>
</dbReference>
<dbReference type="Gene3D" id="3.40.630.30">
    <property type="match status" value="1"/>
</dbReference>
<dbReference type="RefSeq" id="WP_019060117.1">
    <property type="nucleotide sequence ID" value="NZ_JAWMAJ010000041.1"/>
</dbReference>
<dbReference type="CDD" id="cd04301">
    <property type="entry name" value="NAT_SF"/>
    <property type="match status" value="1"/>
</dbReference>
<dbReference type="PANTHER" id="PTHR43420:SF3">
    <property type="entry name" value="N-ACETYLTRANSFERASE DOMAIN-CONTAINING PROTEIN"/>
    <property type="match status" value="1"/>
</dbReference>
<name>A0ABU4F9F4_9ACTN</name>
<dbReference type="InterPro" id="IPR016181">
    <property type="entry name" value="Acyl_CoA_acyltransferase"/>
</dbReference>
<dbReference type="PANTHER" id="PTHR43420">
    <property type="entry name" value="ACETYLTRANSFERASE"/>
    <property type="match status" value="1"/>
</dbReference>
<dbReference type="SUPFAM" id="SSF55729">
    <property type="entry name" value="Acyl-CoA N-acyltransferases (Nat)"/>
    <property type="match status" value="1"/>
</dbReference>
<dbReference type="InterPro" id="IPR050680">
    <property type="entry name" value="YpeA/RimI_acetyltransf"/>
</dbReference>
<sequence length="251" mass="26545">MSSTASIATTTSTSASTSHVLDNPAWAALTGPHAHFAERVGRAARYPVDVAGFNAITDNDDPRAWADLATLVGPGGTAAVRGVSEVPDGWEIVRSGQGVQLVDTALRAEPDPEAVRLGPDDVPEILDLVARTEPGPYLPRTVELGTYLGIREEGRLIALAGERLHPPGWTEISAVCTDPDHRGRGLATRLVRAVAAGIKERGEHPFLHAAATNTNAIRLYESIGFTLRARTVFSLVRHTGPTAAADPEETA</sequence>
<keyword evidence="5" id="KW-1185">Reference proteome</keyword>
<protein>
    <submittedName>
        <fullName evidence="4">GNAT family N-acetyltransferase</fullName>
        <ecNumber evidence="4">2.3.1.-</ecNumber>
    </submittedName>
</protein>
<proteinExistence type="predicted"/>
<evidence type="ECO:0000313" key="4">
    <source>
        <dbReference type="EMBL" id="MDV7217229.1"/>
    </source>
</evidence>
<dbReference type="EC" id="2.3.1.-" evidence="4"/>
<reference evidence="4 5" key="1">
    <citation type="submission" date="2023-10" db="EMBL/GenBank/DDBJ databases">
        <title>Characterization of rhizosphere-enriched actinobacteria from wheat plants lab-grown on chernevaya soil.</title>
        <authorList>
            <person name="Tikhonova E.N."/>
            <person name="Konopkin A."/>
            <person name="Kravchenko I.K."/>
        </authorList>
    </citation>
    <scope>NUCLEOTIDE SEQUENCE [LARGE SCALE GENOMIC DNA]</scope>
    <source>
        <strain evidence="4 5">RR29</strain>
    </source>
</reference>
<comment type="caution">
    <text evidence="4">The sequence shown here is derived from an EMBL/GenBank/DDBJ whole genome shotgun (WGS) entry which is preliminary data.</text>
</comment>
<evidence type="ECO:0000259" key="3">
    <source>
        <dbReference type="PROSITE" id="PS51186"/>
    </source>
</evidence>
<gene>
    <name evidence="4" type="ORF">R5A26_14850</name>
</gene>
<dbReference type="Pfam" id="PF08445">
    <property type="entry name" value="FR47"/>
    <property type="match status" value="1"/>
</dbReference>
<feature type="domain" description="N-acetyltransferase" evidence="3">
    <location>
        <begin position="112"/>
        <end position="241"/>
    </location>
</feature>
<evidence type="ECO:0000256" key="1">
    <source>
        <dbReference type="ARBA" id="ARBA00022679"/>
    </source>
</evidence>